<name>A0A1Y3CE69_9GAMM</name>
<dbReference type="Proteomes" id="UP000242765">
    <property type="component" value="Unassembled WGS sequence"/>
</dbReference>
<dbReference type="RefSeq" id="WP_086203451.1">
    <property type="nucleotide sequence ID" value="NZ_NEGB01000004.1"/>
</dbReference>
<gene>
    <name evidence="1" type="ORF">B9T28_07900</name>
</gene>
<evidence type="ECO:0000313" key="2">
    <source>
        <dbReference type="Proteomes" id="UP000242765"/>
    </source>
</evidence>
<sequence>MLVYHDDQYQLQLPQDQNLLSHAFDDEQQTIKLDLSNVLTQNIKIERDNFQGTNLAEWKVIFNSMLYPVKYYYYQSKVISAKFEYIVY</sequence>
<organism evidence="1 2">
    <name type="scientific">Acinetobacter silvestris</name>
    <dbReference type="NCBI Taxonomy" id="1977882"/>
    <lineage>
        <taxon>Bacteria</taxon>
        <taxon>Pseudomonadati</taxon>
        <taxon>Pseudomonadota</taxon>
        <taxon>Gammaproteobacteria</taxon>
        <taxon>Moraxellales</taxon>
        <taxon>Moraxellaceae</taxon>
        <taxon>Acinetobacter</taxon>
    </lineage>
</organism>
<proteinExistence type="predicted"/>
<comment type="caution">
    <text evidence="1">The sequence shown here is derived from an EMBL/GenBank/DDBJ whole genome shotgun (WGS) entry which is preliminary data.</text>
</comment>
<dbReference type="OrthoDB" id="6712246at2"/>
<dbReference type="AlphaFoldDB" id="A0A1Y3CE69"/>
<accession>A0A1Y3CE69</accession>
<evidence type="ECO:0000313" key="1">
    <source>
        <dbReference type="EMBL" id="OTG65389.1"/>
    </source>
</evidence>
<protein>
    <submittedName>
        <fullName evidence="1">Uncharacterized protein</fullName>
    </submittedName>
</protein>
<dbReference type="EMBL" id="NEGB01000004">
    <property type="protein sequence ID" value="OTG65389.1"/>
    <property type="molecule type" value="Genomic_DNA"/>
</dbReference>
<reference evidence="1 2" key="1">
    <citation type="submission" date="2017-04" db="EMBL/GenBank/DDBJ databases">
        <title>High diversity of culturable Acinetobacter species in natural soil and water ecosystems.</title>
        <authorList>
            <person name="Nemec A."/>
            <person name="Radolfova-Krizova L."/>
        </authorList>
    </citation>
    <scope>NUCLEOTIDE SEQUENCE [LARGE SCALE GENOMIC DNA]</scope>
    <source>
        <strain evidence="1 2">ANC 4999</strain>
    </source>
</reference>
<keyword evidence="2" id="KW-1185">Reference proteome</keyword>